<name>A0AAV2DS99_9ROSI</name>
<sequence length="124" mass="13246">MGIQLTDTIAAEDLGKRWKGECSSLMAGDHIAFRGLLIPFPINFYPISHIQLVESLAPAASSLRSAHPCIRSRSESDWNNPPLLRLSGCFFSHSLSLKQLPSHSIAHVSATPAPALASSATASP</sequence>
<keyword evidence="2" id="KW-1185">Reference proteome</keyword>
<reference evidence="1 2" key="1">
    <citation type="submission" date="2024-04" db="EMBL/GenBank/DDBJ databases">
        <authorList>
            <person name="Fracassetti M."/>
        </authorList>
    </citation>
    <scope>NUCLEOTIDE SEQUENCE [LARGE SCALE GENOMIC DNA]</scope>
</reference>
<organism evidence="1 2">
    <name type="scientific">Linum trigynum</name>
    <dbReference type="NCBI Taxonomy" id="586398"/>
    <lineage>
        <taxon>Eukaryota</taxon>
        <taxon>Viridiplantae</taxon>
        <taxon>Streptophyta</taxon>
        <taxon>Embryophyta</taxon>
        <taxon>Tracheophyta</taxon>
        <taxon>Spermatophyta</taxon>
        <taxon>Magnoliopsida</taxon>
        <taxon>eudicotyledons</taxon>
        <taxon>Gunneridae</taxon>
        <taxon>Pentapetalae</taxon>
        <taxon>rosids</taxon>
        <taxon>fabids</taxon>
        <taxon>Malpighiales</taxon>
        <taxon>Linaceae</taxon>
        <taxon>Linum</taxon>
    </lineage>
</organism>
<evidence type="ECO:0000313" key="2">
    <source>
        <dbReference type="Proteomes" id="UP001497516"/>
    </source>
</evidence>
<protein>
    <submittedName>
        <fullName evidence="1">Uncharacterized protein</fullName>
    </submittedName>
</protein>
<accession>A0AAV2DS99</accession>
<gene>
    <name evidence="1" type="ORF">LTRI10_LOCUS18242</name>
</gene>
<dbReference type="Proteomes" id="UP001497516">
    <property type="component" value="Chromosome 3"/>
</dbReference>
<evidence type="ECO:0000313" key="1">
    <source>
        <dbReference type="EMBL" id="CAL1376516.1"/>
    </source>
</evidence>
<dbReference type="EMBL" id="OZ034816">
    <property type="protein sequence ID" value="CAL1376516.1"/>
    <property type="molecule type" value="Genomic_DNA"/>
</dbReference>
<proteinExistence type="predicted"/>
<dbReference type="AlphaFoldDB" id="A0AAV2DS99"/>